<dbReference type="InterPro" id="IPR036249">
    <property type="entry name" value="Thioredoxin-like_sf"/>
</dbReference>
<evidence type="ECO:0000256" key="1">
    <source>
        <dbReference type="SAM" id="MobiDB-lite"/>
    </source>
</evidence>
<feature type="domain" description="GST N-terminal" evidence="2">
    <location>
        <begin position="399"/>
        <end position="477"/>
    </location>
</feature>
<dbReference type="InterPro" id="IPR004045">
    <property type="entry name" value="Glutathione_S-Trfase_N"/>
</dbReference>
<evidence type="ECO:0000259" key="3">
    <source>
        <dbReference type="PROSITE" id="PS50405"/>
    </source>
</evidence>
<name>A0A7R7VDR5_ASPCH</name>
<feature type="region of interest" description="Disordered" evidence="1">
    <location>
        <begin position="206"/>
        <end position="234"/>
    </location>
</feature>
<dbReference type="Pfam" id="PF13410">
    <property type="entry name" value="GST_C_2"/>
    <property type="match status" value="1"/>
</dbReference>
<dbReference type="InterPro" id="IPR040079">
    <property type="entry name" value="Glutathione_S-Trfase"/>
</dbReference>
<dbReference type="PROSITE" id="PS50405">
    <property type="entry name" value="GST_CTER"/>
    <property type="match status" value="1"/>
</dbReference>
<dbReference type="PANTHER" id="PTHR43968:SF6">
    <property type="entry name" value="GLUTATHIONE S-TRANSFERASE OMEGA"/>
    <property type="match status" value="1"/>
</dbReference>
<evidence type="ECO:0008006" key="6">
    <source>
        <dbReference type="Google" id="ProtNLM"/>
    </source>
</evidence>
<evidence type="ECO:0000313" key="4">
    <source>
        <dbReference type="EMBL" id="BCR82826.1"/>
    </source>
</evidence>
<dbReference type="PANTHER" id="PTHR43968">
    <property type="match status" value="1"/>
</dbReference>
<dbReference type="SUPFAM" id="SSF47616">
    <property type="entry name" value="GST C-terminal domain-like"/>
    <property type="match status" value="1"/>
</dbReference>
<dbReference type="InterPro" id="IPR050983">
    <property type="entry name" value="GST_Omega/HSP26"/>
</dbReference>
<dbReference type="SFLD" id="SFLDG00358">
    <property type="entry name" value="Main_(cytGST)"/>
    <property type="match status" value="1"/>
</dbReference>
<dbReference type="CDD" id="cd00570">
    <property type="entry name" value="GST_N_family"/>
    <property type="match status" value="1"/>
</dbReference>
<keyword evidence="5" id="KW-1185">Reference proteome</keyword>
<dbReference type="AlphaFoldDB" id="A0A7R7VDR5"/>
<accession>A0A7R7VDR5</accession>
<dbReference type="InterPro" id="IPR010987">
    <property type="entry name" value="Glutathione-S-Trfase_C-like"/>
</dbReference>
<dbReference type="KEGG" id="ache:ACHE_10228A"/>
<evidence type="ECO:0000313" key="5">
    <source>
        <dbReference type="Proteomes" id="UP000637239"/>
    </source>
</evidence>
<protein>
    <recommendedName>
        <fullName evidence="6">Glutathione transferase</fullName>
    </recommendedName>
</protein>
<dbReference type="Gene3D" id="3.40.30.10">
    <property type="entry name" value="Glutaredoxin"/>
    <property type="match status" value="1"/>
</dbReference>
<dbReference type="RefSeq" id="XP_043131348.1">
    <property type="nucleotide sequence ID" value="XM_043276942.1"/>
</dbReference>
<reference evidence="4" key="2">
    <citation type="submission" date="2021-02" db="EMBL/GenBank/DDBJ databases">
        <title>Aspergillus chevalieri M1 genome sequence.</title>
        <authorList>
            <person name="Kadooka C."/>
            <person name="Mori K."/>
            <person name="Futagami T."/>
        </authorList>
    </citation>
    <scope>NUCLEOTIDE SEQUENCE</scope>
    <source>
        <strain evidence="4">M1</strain>
    </source>
</reference>
<reference evidence="4" key="1">
    <citation type="submission" date="2021-01" db="EMBL/GenBank/DDBJ databases">
        <authorList>
            <consortium name="Aspergillus chevalieri M1 genome sequencing consortium"/>
            <person name="Kazuki M."/>
            <person name="Futagami T."/>
        </authorList>
    </citation>
    <scope>NUCLEOTIDE SEQUENCE</scope>
    <source>
        <strain evidence="4">M1</strain>
    </source>
</reference>
<dbReference type="EMBL" id="AP024416">
    <property type="protein sequence ID" value="BCR82826.1"/>
    <property type="molecule type" value="Genomic_DNA"/>
</dbReference>
<evidence type="ECO:0000259" key="2">
    <source>
        <dbReference type="PROSITE" id="PS50404"/>
    </source>
</evidence>
<dbReference type="Pfam" id="PF13417">
    <property type="entry name" value="GST_N_3"/>
    <property type="match status" value="1"/>
</dbReference>
<feature type="domain" description="GST C-terminal" evidence="3">
    <location>
        <begin position="483"/>
        <end position="619"/>
    </location>
</feature>
<feature type="region of interest" description="Disordered" evidence="1">
    <location>
        <begin position="65"/>
        <end position="98"/>
    </location>
</feature>
<dbReference type="SFLD" id="SFLDS00019">
    <property type="entry name" value="Glutathione_Transferase_(cytos"/>
    <property type="match status" value="1"/>
</dbReference>
<gene>
    <name evidence="4" type="ORF">ACHE_10228A</name>
</gene>
<dbReference type="CDD" id="cd00299">
    <property type="entry name" value="GST_C_family"/>
    <property type="match status" value="1"/>
</dbReference>
<dbReference type="PROSITE" id="PS50404">
    <property type="entry name" value="GST_NTER"/>
    <property type="match status" value="1"/>
</dbReference>
<dbReference type="SUPFAM" id="SSF52833">
    <property type="entry name" value="Thioredoxin-like"/>
    <property type="match status" value="1"/>
</dbReference>
<dbReference type="InterPro" id="IPR036282">
    <property type="entry name" value="Glutathione-S-Trfase_C_sf"/>
</dbReference>
<dbReference type="Proteomes" id="UP000637239">
    <property type="component" value="Chromosome 1"/>
</dbReference>
<proteinExistence type="predicted"/>
<feature type="compositionally biased region" description="Basic and acidic residues" evidence="1">
    <location>
        <begin position="336"/>
        <end position="345"/>
    </location>
</feature>
<feature type="region of interest" description="Disordered" evidence="1">
    <location>
        <begin position="321"/>
        <end position="381"/>
    </location>
</feature>
<sequence length="631" mass="71589">MDTPDTQRIGQLQPITLPAFADDAASLAAQQSLGVGDPADATHTFHPLQSDIENLQHQHRHHPQNAISTDTRAFLRPPRTGEPANNLLITDTPHHTPTQQYQQIRDNDTDNGRLGHLNPQLQQQNESNFALTADMAIKQTDNGKDMKCIPHPPDLDSWRERLFNVDGTITLSEEQFLTYFPHIDNVYSHRSTQRYKRKPLVSHYWDCRLKGRPPGTPKSNDPNKKKRKRTARQRDLCDVKIKITEYFPGFVPGLTPNDIDPSFPSELLPGVHALLDHSGNENGNDRESQPFGILTPNPSPPDGHDGFAGERFFTIQRVNGNGANGKNDGVGGGHRHTLEESDRVKKNSVQRRVLSQARERKRSSPIKTMARQHQTSQKTYHTEATGTAALTALNHKNECDLKLFGSCFCPFVQRVWIALELKGIPYQYIEIDPYKKPQSLLEVNPRGLVPALRHGDWGCYESTVLMEYLEDLNAGTPLMPKDDAKLRAQSRLWADHINRHIVPNFYRVLQEQDQEQQISKAQELREGFTKLIDAAHPQGPFFLGPHISFVDIQVAPWILRLRRVLKPYRGWPDPEEGSRWATWVNAIESNEHVRTTTSTDELYLDSYERYAQNRPNTSQVANAINSGRGLP</sequence>
<dbReference type="GO" id="GO:0005737">
    <property type="term" value="C:cytoplasm"/>
    <property type="evidence" value="ECO:0007669"/>
    <property type="project" value="TreeGrafter"/>
</dbReference>
<dbReference type="Gene3D" id="1.20.1050.10">
    <property type="match status" value="1"/>
</dbReference>
<organism evidence="4 5">
    <name type="scientific">Aspergillus chevalieri</name>
    <name type="common">Eurotium chevalieri</name>
    <dbReference type="NCBI Taxonomy" id="182096"/>
    <lineage>
        <taxon>Eukaryota</taxon>
        <taxon>Fungi</taxon>
        <taxon>Dikarya</taxon>
        <taxon>Ascomycota</taxon>
        <taxon>Pezizomycotina</taxon>
        <taxon>Eurotiomycetes</taxon>
        <taxon>Eurotiomycetidae</taxon>
        <taxon>Eurotiales</taxon>
        <taxon>Aspergillaceae</taxon>
        <taxon>Aspergillus</taxon>
        <taxon>Aspergillus subgen. Aspergillus</taxon>
    </lineage>
</organism>
<dbReference type="GeneID" id="66977185"/>